<dbReference type="EMBL" id="BSYO01000034">
    <property type="protein sequence ID" value="GMH28449.1"/>
    <property type="molecule type" value="Genomic_DNA"/>
</dbReference>
<evidence type="ECO:0000313" key="1">
    <source>
        <dbReference type="EMBL" id="GMH28449.1"/>
    </source>
</evidence>
<sequence length="139" mass="16285">MSRRVPHSLPCKWTENRLEFEIQRLFLAWTSSSSGLHGRTRRRRQRVEKFMTDMKNHRVIITGRIDPEKAKKKLKKKTGKKVEIIQSEEEKKDLIVGNDQMVDFHPPPIFPGLSTCDEWLESSVITMFNDENVQACSIM</sequence>
<dbReference type="Gene3D" id="3.30.70.100">
    <property type="match status" value="1"/>
</dbReference>
<comment type="caution">
    <text evidence="1">The sequence shown here is derived from an EMBL/GenBank/DDBJ whole genome shotgun (WGS) entry which is preliminary data.</text>
</comment>
<dbReference type="Proteomes" id="UP001279734">
    <property type="component" value="Unassembled WGS sequence"/>
</dbReference>
<proteinExistence type="predicted"/>
<gene>
    <name evidence="1" type="ORF">Nepgr_030292</name>
</gene>
<evidence type="ECO:0000313" key="2">
    <source>
        <dbReference type="Proteomes" id="UP001279734"/>
    </source>
</evidence>
<keyword evidence="2" id="KW-1185">Reference proteome</keyword>
<dbReference type="AlphaFoldDB" id="A0AAD3TFW1"/>
<reference evidence="1" key="1">
    <citation type="submission" date="2023-05" db="EMBL/GenBank/DDBJ databases">
        <title>Nepenthes gracilis genome sequencing.</title>
        <authorList>
            <person name="Fukushima K."/>
        </authorList>
    </citation>
    <scope>NUCLEOTIDE SEQUENCE</scope>
    <source>
        <strain evidence="1">SING2019-196</strain>
    </source>
</reference>
<protein>
    <submittedName>
        <fullName evidence="1">Uncharacterized protein</fullName>
    </submittedName>
</protein>
<name>A0AAD3TFW1_NEPGR</name>
<organism evidence="1 2">
    <name type="scientific">Nepenthes gracilis</name>
    <name type="common">Slender pitcher plant</name>
    <dbReference type="NCBI Taxonomy" id="150966"/>
    <lineage>
        <taxon>Eukaryota</taxon>
        <taxon>Viridiplantae</taxon>
        <taxon>Streptophyta</taxon>
        <taxon>Embryophyta</taxon>
        <taxon>Tracheophyta</taxon>
        <taxon>Spermatophyta</taxon>
        <taxon>Magnoliopsida</taxon>
        <taxon>eudicotyledons</taxon>
        <taxon>Gunneridae</taxon>
        <taxon>Pentapetalae</taxon>
        <taxon>Caryophyllales</taxon>
        <taxon>Nepenthaceae</taxon>
        <taxon>Nepenthes</taxon>
    </lineage>
</organism>
<accession>A0AAD3TFW1</accession>